<reference evidence="2 3" key="1">
    <citation type="journal article" date="2018" name="Sci. Data">
        <title>The draft genome sequence of cork oak.</title>
        <authorList>
            <person name="Ramos A.M."/>
            <person name="Usie A."/>
            <person name="Barbosa P."/>
            <person name="Barros P.M."/>
            <person name="Capote T."/>
            <person name="Chaves I."/>
            <person name="Simoes F."/>
            <person name="Abreu I."/>
            <person name="Carrasquinho I."/>
            <person name="Faro C."/>
            <person name="Guimaraes J.B."/>
            <person name="Mendonca D."/>
            <person name="Nobrega F."/>
            <person name="Rodrigues L."/>
            <person name="Saibo N.J.M."/>
            <person name="Varela M.C."/>
            <person name="Egas C."/>
            <person name="Matos J."/>
            <person name="Miguel C.M."/>
            <person name="Oliveira M.M."/>
            <person name="Ricardo C.P."/>
            <person name="Goncalves S."/>
        </authorList>
    </citation>
    <scope>NUCLEOTIDE SEQUENCE [LARGE SCALE GENOMIC DNA]</scope>
    <source>
        <strain evidence="3">cv. HL8</strain>
    </source>
</reference>
<dbReference type="Proteomes" id="UP000237347">
    <property type="component" value="Unassembled WGS sequence"/>
</dbReference>
<feature type="compositionally biased region" description="Basic and acidic residues" evidence="1">
    <location>
        <begin position="89"/>
        <end position="110"/>
    </location>
</feature>
<dbReference type="EMBL" id="PKMF04000139">
    <property type="protein sequence ID" value="KAK7847571.1"/>
    <property type="molecule type" value="Genomic_DNA"/>
</dbReference>
<accession>A0AAW0LA15</accession>
<evidence type="ECO:0000313" key="2">
    <source>
        <dbReference type="EMBL" id="KAK7847571.1"/>
    </source>
</evidence>
<feature type="compositionally biased region" description="Polar residues" evidence="1">
    <location>
        <begin position="57"/>
        <end position="88"/>
    </location>
</feature>
<feature type="region of interest" description="Disordered" evidence="1">
    <location>
        <begin position="57"/>
        <end position="143"/>
    </location>
</feature>
<name>A0AAW0LA15_QUESU</name>
<proteinExistence type="predicted"/>
<dbReference type="AlphaFoldDB" id="A0AAW0LA15"/>
<comment type="caution">
    <text evidence="2">The sequence shown here is derived from an EMBL/GenBank/DDBJ whole genome shotgun (WGS) entry which is preliminary data.</text>
</comment>
<protein>
    <submittedName>
        <fullName evidence="2">Uncharacterized protein</fullName>
    </submittedName>
</protein>
<keyword evidence="3" id="KW-1185">Reference proteome</keyword>
<organism evidence="2 3">
    <name type="scientific">Quercus suber</name>
    <name type="common">Cork oak</name>
    <dbReference type="NCBI Taxonomy" id="58331"/>
    <lineage>
        <taxon>Eukaryota</taxon>
        <taxon>Viridiplantae</taxon>
        <taxon>Streptophyta</taxon>
        <taxon>Embryophyta</taxon>
        <taxon>Tracheophyta</taxon>
        <taxon>Spermatophyta</taxon>
        <taxon>Magnoliopsida</taxon>
        <taxon>eudicotyledons</taxon>
        <taxon>Gunneridae</taxon>
        <taxon>Pentapetalae</taxon>
        <taxon>rosids</taxon>
        <taxon>fabids</taxon>
        <taxon>Fagales</taxon>
        <taxon>Fagaceae</taxon>
        <taxon>Quercus</taxon>
    </lineage>
</organism>
<sequence length="143" mass="15700">MPFLELAPPHPTSSHLIEKTVQHVNHVDSTCGFGCCGLLLLFIQGDAKRFLLEEVTNGETNVKPNNQPEKSSSKGNPILSSVPTVDANNKNKESNTSDKDNHSEDDKNESYKSNGNPSGSSTERHHLYITTCPPTRPDCEKKV</sequence>
<feature type="compositionally biased region" description="Polar residues" evidence="1">
    <location>
        <begin position="111"/>
        <end position="121"/>
    </location>
</feature>
<evidence type="ECO:0000313" key="3">
    <source>
        <dbReference type="Proteomes" id="UP000237347"/>
    </source>
</evidence>
<gene>
    <name evidence="2" type="ORF">CFP56_006456</name>
</gene>
<evidence type="ECO:0000256" key="1">
    <source>
        <dbReference type="SAM" id="MobiDB-lite"/>
    </source>
</evidence>